<feature type="signal peptide" evidence="1">
    <location>
        <begin position="1"/>
        <end position="16"/>
    </location>
</feature>
<keyword evidence="1" id="KW-0732">Signal</keyword>
<accession>A0A0K0MBG3</accession>
<dbReference type="GO" id="GO:0016787">
    <property type="term" value="F:hydrolase activity"/>
    <property type="evidence" value="ECO:0007669"/>
    <property type="project" value="UniProtKB-KW"/>
</dbReference>
<organism evidence="2">
    <name type="scientific">Thermothelomyces thermophilus</name>
    <name type="common">Myceliophthora thermophila</name>
    <dbReference type="NCBI Taxonomy" id="78579"/>
    <lineage>
        <taxon>Eukaryota</taxon>
        <taxon>Fungi</taxon>
        <taxon>Dikarya</taxon>
        <taxon>Ascomycota</taxon>
        <taxon>Pezizomycotina</taxon>
        <taxon>Sordariomycetes</taxon>
        <taxon>Sordariomycetidae</taxon>
        <taxon>Sordariales</taxon>
        <taxon>Chaetomiaceae</taxon>
        <taxon>Thermothelomyces</taxon>
    </lineage>
</organism>
<evidence type="ECO:0000313" key="2">
    <source>
        <dbReference type="EMBL" id="AJZ77270.1"/>
    </source>
</evidence>
<name>A0A0K0MBG3_THETO</name>
<dbReference type="EMBL" id="KM099282">
    <property type="protein sequence ID" value="AJZ77270.1"/>
    <property type="molecule type" value="mRNA"/>
</dbReference>
<reference evidence="2" key="1">
    <citation type="submission" date="2014-07" db="EMBL/GenBank/DDBJ databases">
        <authorList>
            <person name="Zhang J.E."/>
            <person name="Yang H."/>
            <person name="Guo J."/>
            <person name="Deng Z."/>
            <person name="Luo H."/>
            <person name="Luo M."/>
            <person name="Zhao B."/>
        </authorList>
    </citation>
    <scope>NUCLEOTIDE SEQUENCE</scope>
    <source>
        <strain evidence="2">DC01</strain>
    </source>
</reference>
<dbReference type="AlphaFoldDB" id="A0A0K0MBG3"/>
<sequence>MRSLVNLLLLAGAAAAAVITPPRSDTLGFTAPAPGEVKILNVTAIGSGCPAGHAYVNVDATATIFDVAFDEYIVAVGPGTSVSDSRKNCRISINLQFPSGYQFSIIETRFTGYASLAEGQTGTCRAGYTFSGDNSQEVVFQKNLVAPYEDNYNLLAGVGVESFSPCGSTTAILNVNSEIRITPLSTPNKGTMTVRTPNKAKLQWRRCDSSS</sequence>
<evidence type="ECO:0000256" key="1">
    <source>
        <dbReference type="SAM" id="SignalP"/>
    </source>
</evidence>
<dbReference type="PANTHER" id="PTHR38847">
    <property type="match status" value="1"/>
</dbReference>
<keyword evidence="2" id="KW-0378">Hydrolase</keyword>
<proteinExistence type="evidence at transcript level"/>
<dbReference type="VEuPathDB" id="FungiDB:MYCTH_2110715"/>
<protein>
    <submittedName>
        <fullName evidence="2">Glycosyl hydrolase</fullName>
    </submittedName>
</protein>
<feature type="chain" id="PRO_5005451254" evidence="1">
    <location>
        <begin position="17"/>
        <end position="211"/>
    </location>
</feature>
<dbReference type="OMA" id="YYSGETN"/>
<dbReference type="Pfam" id="PF14273">
    <property type="entry name" value="DUF4360"/>
    <property type="match status" value="1"/>
</dbReference>
<dbReference type="InterPro" id="IPR025649">
    <property type="entry name" value="DUF4360"/>
</dbReference>
<dbReference type="PANTHER" id="PTHR38847:SF1">
    <property type="entry name" value="PSEUDOURIDINE SYNTHASE RSUA_RLUA-LIKE DOMAIN-CONTAINING PROTEIN"/>
    <property type="match status" value="1"/>
</dbReference>